<dbReference type="EMBL" id="FP929124">
    <property type="protein sequence ID" value="CBX90021.1"/>
    <property type="molecule type" value="Genomic_DNA"/>
</dbReference>
<sequence length="63" mass="6776">MSPPETLSPLCVSARLRVRRVCLHSQLLPHLSPSAIDLEDWHSLCAGGGRGPLLLSAAFCMHA</sequence>
<reference evidence="2" key="1">
    <citation type="journal article" date="2011" name="Nat. Commun.">
        <title>Effector diversification within compartments of the Leptosphaeria maculans genome affected by Repeat-Induced Point mutations.</title>
        <authorList>
            <person name="Rouxel T."/>
            <person name="Grandaubert J."/>
            <person name="Hane J.K."/>
            <person name="Hoede C."/>
            <person name="van de Wouw A.P."/>
            <person name="Couloux A."/>
            <person name="Dominguez V."/>
            <person name="Anthouard V."/>
            <person name="Bally P."/>
            <person name="Bourras S."/>
            <person name="Cozijnsen A.J."/>
            <person name="Ciuffetti L.M."/>
            <person name="Degrave A."/>
            <person name="Dilmaghani A."/>
            <person name="Duret L."/>
            <person name="Fudal I."/>
            <person name="Goodwin S.B."/>
            <person name="Gout L."/>
            <person name="Glaser N."/>
            <person name="Linglin J."/>
            <person name="Kema G.H.J."/>
            <person name="Lapalu N."/>
            <person name="Lawrence C.B."/>
            <person name="May K."/>
            <person name="Meyer M."/>
            <person name="Ollivier B."/>
            <person name="Poulain J."/>
            <person name="Schoch C.L."/>
            <person name="Simon A."/>
            <person name="Spatafora J.W."/>
            <person name="Stachowiak A."/>
            <person name="Turgeon B.G."/>
            <person name="Tyler B.M."/>
            <person name="Vincent D."/>
            <person name="Weissenbach J."/>
            <person name="Amselem J."/>
            <person name="Quesneville H."/>
            <person name="Oliver R.P."/>
            <person name="Wincker P."/>
            <person name="Balesdent M.-H."/>
            <person name="Howlett B.J."/>
        </authorList>
    </citation>
    <scope>NUCLEOTIDE SEQUENCE [LARGE SCALE GENOMIC DNA]</scope>
    <source>
        <strain evidence="2">JN3 / isolate v23.1.3 / race Av1-4-5-6-7-8</strain>
    </source>
</reference>
<dbReference type="AlphaFoldDB" id="E4ZT79"/>
<dbReference type="Proteomes" id="UP000002668">
    <property type="component" value="Genome"/>
</dbReference>
<name>E4ZT79_LEPMJ</name>
<dbReference type="InParanoid" id="E4ZT79"/>
<dbReference type="HOGENOM" id="CLU_2886239_0_0_1"/>
<evidence type="ECO:0000313" key="2">
    <source>
        <dbReference type="Proteomes" id="UP000002668"/>
    </source>
</evidence>
<proteinExistence type="predicted"/>
<accession>E4ZT79</accession>
<evidence type="ECO:0000313" key="1">
    <source>
        <dbReference type="EMBL" id="CBX90021.1"/>
    </source>
</evidence>
<protein>
    <submittedName>
        <fullName evidence="1">Predicted protein</fullName>
    </submittedName>
</protein>
<keyword evidence="2" id="KW-1185">Reference proteome</keyword>
<organism evidence="2">
    <name type="scientific">Leptosphaeria maculans (strain JN3 / isolate v23.1.3 / race Av1-4-5-6-7-8)</name>
    <name type="common">Blackleg fungus</name>
    <name type="synonym">Phoma lingam</name>
    <dbReference type="NCBI Taxonomy" id="985895"/>
    <lineage>
        <taxon>Eukaryota</taxon>
        <taxon>Fungi</taxon>
        <taxon>Dikarya</taxon>
        <taxon>Ascomycota</taxon>
        <taxon>Pezizomycotina</taxon>
        <taxon>Dothideomycetes</taxon>
        <taxon>Pleosporomycetidae</taxon>
        <taxon>Pleosporales</taxon>
        <taxon>Pleosporineae</taxon>
        <taxon>Leptosphaeriaceae</taxon>
        <taxon>Plenodomus</taxon>
        <taxon>Plenodomus lingam/Leptosphaeria maculans species complex</taxon>
    </lineage>
</organism>
<dbReference type="VEuPathDB" id="FungiDB:LEMA_uP119080.1"/>
<gene>
    <name evidence="1" type="ORF">LEMA_uP119080.1</name>
</gene>